<comment type="caution">
    <text evidence="1">The sequence shown here is derived from an EMBL/GenBank/DDBJ whole genome shotgun (WGS) entry which is preliminary data.</text>
</comment>
<evidence type="ECO:0000313" key="2">
    <source>
        <dbReference type="Proteomes" id="UP000661112"/>
    </source>
</evidence>
<name>A0ABR8DD37_9NOST</name>
<evidence type="ECO:0000313" key="1">
    <source>
        <dbReference type="EMBL" id="MBD2504051.1"/>
    </source>
</evidence>
<dbReference type="Proteomes" id="UP000661112">
    <property type="component" value="Unassembled WGS sequence"/>
</dbReference>
<protein>
    <submittedName>
        <fullName evidence="1">Uncharacterized protein</fullName>
    </submittedName>
</protein>
<dbReference type="EMBL" id="JACJSG010000044">
    <property type="protein sequence ID" value="MBD2504051.1"/>
    <property type="molecule type" value="Genomic_DNA"/>
</dbReference>
<accession>A0ABR8DD37</accession>
<gene>
    <name evidence="1" type="ORF">H6G83_26155</name>
</gene>
<organism evidence="1 2">
    <name type="scientific">Anabaena azotica FACHB-119</name>
    <dbReference type="NCBI Taxonomy" id="947527"/>
    <lineage>
        <taxon>Bacteria</taxon>
        <taxon>Bacillati</taxon>
        <taxon>Cyanobacteriota</taxon>
        <taxon>Cyanophyceae</taxon>
        <taxon>Nostocales</taxon>
        <taxon>Nostocaceae</taxon>
        <taxon>Anabaena</taxon>
        <taxon>Anabaena azotica</taxon>
    </lineage>
</organism>
<proteinExistence type="predicted"/>
<keyword evidence="2" id="KW-1185">Reference proteome</keyword>
<reference evidence="1 2" key="1">
    <citation type="journal article" date="2020" name="ISME J.">
        <title>Comparative genomics reveals insights into cyanobacterial evolution and habitat adaptation.</title>
        <authorList>
            <person name="Chen M.Y."/>
            <person name="Teng W.K."/>
            <person name="Zhao L."/>
            <person name="Hu C.X."/>
            <person name="Zhou Y.K."/>
            <person name="Han B.P."/>
            <person name="Song L.R."/>
            <person name="Shu W.S."/>
        </authorList>
    </citation>
    <scope>NUCLEOTIDE SEQUENCE [LARGE SCALE GENOMIC DNA]</scope>
    <source>
        <strain evidence="1 2">FACHB-119</strain>
    </source>
</reference>
<sequence>MMSMCYWKNRCYWSSQASSRKQSSADVVIRVADLQQVNWVGFNFCKYHEQAVGIFQELPKSEKFFYELKPNHYASFKVWCVDAMHFENLINKLNNYTDVELEFIISNPQQIPEIFQPLNLTFYERNRGC</sequence>